<sequence>MISAMTQELIFLEKDRHIGWLTLNRPERKNALNCAMWQAIPALVAAAEDDPEIRILILRSSTPNIFCAGADISEFDLLIRDRQARDENRRAIRAACSALENFTKPTIAMIGGACVGGGCILALCCDLRFGDVKSRYGITPAKLGLVYGLSDTRRLMDQVGAAAARDILFSARLVTAEKALHMGLVNEIYPAAALAAEVRAYVDILLGNSPHSLRQIKQIIRRVQDGSRDDDAASERVFMDAFDGSDHRQGVTAFLNKRKPEY</sequence>
<dbReference type="EC" id="4.2.1.17" evidence="2"/>
<reference evidence="2" key="1">
    <citation type="submission" date="2018-06" db="EMBL/GenBank/DDBJ databases">
        <authorList>
            <person name="Zhirakovskaya E."/>
        </authorList>
    </citation>
    <scope>NUCLEOTIDE SEQUENCE</scope>
</reference>
<proteinExistence type="predicted"/>
<dbReference type="GO" id="GO:0006635">
    <property type="term" value="P:fatty acid beta-oxidation"/>
    <property type="evidence" value="ECO:0007669"/>
    <property type="project" value="TreeGrafter"/>
</dbReference>
<name>A0A3B0RBP2_9ZZZZ</name>
<dbReference type="InterPro" id="IPR029045">
    <property type="entry name" value="ClpP/crotonase-like_dom_sf"/>
</dbReference>
<dbReference type="InterPro" id="IPR001753">
    <property type="entry name" value="Enoyl-CoA_hydra/iso"/>
</dbReference>
<dbReference type="PANTHER" id="PTHR11941:SF127">
    <property type="entry name" value="ENOYL-COA HYDRATASE ECHA18 (ENOYL HYDRASE) (UNSATURATED ACYL-COA HYDRATASE) (CROTONASE)-RELATED"/>
    <property type="match status" value="1"/>
</dbReference>
<protein>
    <submittedName>
        <fullName evidence="2">Enoyl-CoA hydratase</fullName>
        <ecNumber evidence="2">4.2.1.17</ecNumber>
    </submittedName>
</protein>
<gene>
    <name evidence="2" type="ORF">MNBD_ALPHA02-482</name>
</gene>
<evidence type="ECO:0000313" key="2">
    <source>
        <dbReference type="EMBL" id="VAV89461.1"/>
    </source>
</evidence>
<dbReference type="AlphaFoldDB" id="A0A3B0RBP2"/>
<dbReference type="GO" id="GO:0004300">
    <property type="term" value="F:enoyl-CoA hydratase activity"/>
    <property type="evidence" value="ECO:0007669"/>
    <property type="project" value="UniProtKB-EC"/>
</dbReference>
<dbReference type="Gene3D" id="1.10.12.10">
    <property type="entry name" value="Lyase 2-enoyl-coa Hydratase, Chain A, domain 2"/>
    <property type="match status" value="1"/>
</dbReference>
<dbReference type="CDD" id="cd06558">
    <property type="entry name" value="crotonase-like"/>
    <property type="match status" value="1"/>
</dbReference>
<evidence type="ECO:0000256" key="1">
    <source>
        <dbReference type="ARBA" id="ARBA00023239"/>
    </source>
</evidence>
<dbReference type="Gene3D" id="3.90.226.10">
    <property type="entry name" value="2-enoyl-CoA Hydratase, Chain A, domain 1"/>
    <property type="match status" value="1"/>
</dbReference>
<dbReference type="InterPro" id="IPR014748">
    <property type="entry name" value="Enoyl-CoA_hydra_C"/>
</dbReference>
<dbReference type="EMBL" id="UOED01000046">
    <property type="protein sequence ID" value="VAV89461.1"/>
    <property type="molecule type" value="Genomic_DNA"/>
</dbReference>
<keyword evidence="1 2" id="KW-0456">Lyase</keyword>
<dbReference type="Pfam" id="PF00378">
    <property type="entry name" value="ECH_1"/>
    <property type="match status" value="1"/>
</dbReference>
<dbReference type="SUPFAM" id="SSF52096">
    <property type="entry name" value="ClpP/crotonase"/>
    <property type="match status" value="1"/>
</dbReference>
<organism evidence="2">
    <name type="scientific">hydrothermal vent metagenome</name>
    <dbReference type="NCBI Taxonomy" id="652676"/>
    <lineage>
        <taxon>unclassified sequences</taxon>
        <taxon>metagenomes</taxon>
        <taxon>ecological metagenomes</taxon>
    </lineage>
</organism>
<accession>A0A3B0RBP2</accession>
<dbReference type="PANTHER" id="PTHR11941">
    <property type="entry name" value="ENOYL-COA HYDRATASE-RELATED"/>
    <property type="match status" value="1"/>
</dbReference>